<feature type="compositionally biased region" description="Low complexity" evidence="1">
    <location>
        <begin position="72"/>
        <end position="87"/>
    </location>
</feature>
<feature type="compositionally biased region" description="Basic and acidic residues" evidence="1">
    <location>
        <begin position="556"/>
        <end position="612"/>
    </location>
</feature>
<keyword evidence="3" id="KW-1185">Reference proteome</keyword>
<feature type="region of interest" description="Disordered" evidence="1">
    <location>
        <begin position="502"/>
        <end position="533"/>
    </location>
</feature>
<feature type="compositionally biased region" description="Polar residues" evidence="1">
    <location>
        <begin position="1"/>
        <end position="13"/>
    </location>
</feature>
<name>A0A0S4M3D8_9BURK</name>
<feature type="compositionally biased region" description="Polar residues" evidence="1">
    <location>
        <begin position="91"/>
        <end position="108"/>
    </location>
</feature>
<feature type="region of interest" description="Disordered" evidence="1">
    <location>
        <begin position="326"/>
        <end position="371"/>
    </location>
</feature>
<accession>A0A0S4M3D8</accession>
<feature type="compositionally biased region" description="Basic and acidic residues" evidence="1">
    <location>
        <begin position="401"/>
        <end position="440"/>
    </location>
</feature>
<feature type="region of interest" description="Disordered" evidence="1">
    <location>
        <begin position="1"/>
        <end position="115"/>
    </location>
</feature>
<proteinExistence type="predicted"/>
<feature type="compositionally biased region" description="Low complexity" evidence="1">
    <location>
        <begin position="141"/>
        <end position="159"/>
    </location>
</feature>
<feature type="compositionally biased region" description="Polar residues" evidence="1">
    <location>
        <begin position="713"/>
        <end position="725"/>
    </location>
</feature>
<feature type="compositionally biased region" description="Basic and acidic residues" evidence="1">
    <location>
        <begin position="727"/>
        <end position="740"/>
    </location>
</feature>
<feature type="compositionally biased region" description="Low complexity" evidence="1">
    <location>
        <begin position="441"/>
        <end position="455"/>
    </location>
</feature>
<feature type="region of interest" description="Disordered" evidence="1">
    <location>
        <begin position="401"/>
        <end position="482"/>
    </location>
</feature>
<gene>
    <name evidence="2" type="ORF">Ark11_1493</name>
</gene>
<feature type="compositionally biased region" description="Polar residues" evidence="1">
    <location>
        <begin position="203"/>
        <end position="212"/>
    </location>
</feature>
<protein>
    <submittedName>
        <fullName evidence="2">Uncharacterized protein</fullName>
    </submittedName>
</protein>
<feature type="compositionally biased region" description="Low complexity" evidence="1">
    <location>
        <begin position="355"/>
        <end position="371"/>
    </location>
</feature>
<feature type="region of interest" description="Disordered" evidence="1">
    <location>
        <begin position="195"/>
        <end position="255"/>
    </location>
</feature>
<dbReference type="EMBL" id="LN906597">
    <property type="protein sequence ID" value="CUT18291.1"/>
    <property type="molecule type" value="Genomic_DNA"/>
</dbReference>
<feature type="compositionally biased region" description="Basic and acidic residues" evidence="1">
    <location>
        <begin position="229"/>
        <end position="239"/>
    </location>
</feature>
<dbReference type="Proteomes" id="UP000198651">
    <property type="component" value="Chromosome I"/>
</dbReference>
<feature type="compositionally biased region" description="Polar residues" evidence="1">
    <location>
        <begin position="613"/>
        <end position="627"/>
    </location>
</feature>
<dbReference type="PATRIC" id="fig|1561003.3.peg.1546"/>
<evidence type="ECO:0000256" key="1">
    <source>
        <dbReference type="SAM" id="MobiDB-lite"/>
    </source>
</evidence>
<feature type="compositionally biased region" description="Basic and acidic residues" evidence="1">
    <location>
        <begin position="629"/>
        <end position="660"/>
    </location>
</feature>
<feature type="compositionally biased region" description="Basic and acidic residues" evidence="1">
    <location>
        <begin position="505"/>
        <end position="533"/>
    </location>
</feature>
<dbReference type="RefSeq" id="WP_092490672.1">
    <property type="nucleotide sequence ID" value="NZ_LN906597.1"/>
</dbReference>
<sequence length="846" mass="94105">MNINPKVTTNISNEKNKEVEEQERGNVSQTLSESDITPENRGQSSLRDRTQSASLLTRSVRSRMGSMTASARTYVSRRSNVSNSRTESSGRRTASNPLESMATQTDDVNSVAKKESVSTRALHTLRSIGSSMKKMVGIKGSNENNSSSTRHSSKSHNLSLTNASRQQTRSTILGRFSTRPVPTIGTAISRILHQRKCKGKLSPKSNSKSASRISFDIDEDPVYESVSMNDHESSSEDRGCNSQQQYDDHEENTSNPSITITTEAVVHLEPKTQASSQKSEDISLPEEKLVKLEKSFDEILGNFDEILRNIGKDEFVIVSTDLPSTSSLKEEIKDSGKSAAKKQKAKTMDQESEISEISSSSTIKSDGDTSTIDSGIKLRITSANKKSVLSQLEEISKEKFELSTKQRKEFNRRKDKELYKDLFGKNSGDEMKERPTDESSTKLSVHSSSSIENISACEQPEPIEEGASSKSSTKKSKSTIRGKISQFVTKAKKLSKKFKVIKSNSEIKTKSKNEYGAESSSKMEEDFTSETKSDYAARMQAYLSDESIFERSLAAVRRERTISNAARRERSTSDAVRRERAPSDTSRRERTISNAARRERSTSDAVLRRGRSDSGNVVAATSRSGFSNDEGHLYEDMNPKNPEDSSEEEHFYEEVRRRSRSDAILRRGKSALDVLRRGKSTSGALRRGKSVFDVLRRGKSTSDTLRRERSDSDNVVATTSRSGFSNDEGHPYEDMREKTSEAASSEDNTYEDMREKTSEAASSEDNTYENMREKTSEAASSDGTIYEDMREKSSEAASSEDNTYEDMREKNPETSSNEGSIYQKMGKTPSEDSGDEGGAYANISKK</sequence>
<reference evidence="3" key="1">
    <citation type="submission" date="2015-11" db="EMBL/GenBank/DDBJ databases">
        <authorList>
            <person name="Seth-Smith H.M.B."/>
        </authorList>
    </citation>
    <scope>NUCLEOTIDE SEQUENCE [LARGE SCALE GENOMIC DNA]</scope>
    <source>
        <strain evidence="3">2013Ark11</strain>
    </source>
</reference>
<feature type="region of interest" description="Disordered" evidence="1">
    <location>
        <begin position="695"/>
        <end position="846"/>
    </location>
</feature>
<feature type="compositionally biased region" description="Polar residues" evidence="1">
    <location>
        <begin position="759"/>
        <end position="769"/>
    </location>
</feature>
<dbReference type="AlphaFoldDB" id="A0A0S4M3D8"/>
<evidence type="ECO:0000313" key="2">
    <source>
        <dbReference type="EMBL" id="CUT18291.1"/>
    </source>
</evidence>
<feature type="compositionally biased region" description="Basic and acidic residues" evidence="1">
    <location>
        <begin position="14"/>
        <end position="24"/>
    </location>
</feature>
<evidence type="ECO:0000313" key="3">
    <source>
        <dbReference type="Proteomes" id="UP000198651"/>
    </source>
</evidence>
<feature type="compositionally biased region" description="Polar residues" evidence="1">
    <location>
        <begin position="25"/>
        <end position="71"/>
    </location>
</feature>
<organism evidence="2 3">
    <name type="scientific">Candidatus Ichthyocystis hellenicum</name>
    <dbReference type="NCBI Taxonomy" id="1561003"/>
    <lineage>
        <taxon>Bacteria</taxon>
        <taxon>Pseudomonadati</taxon>
        <taxon>Pseudomonadota</taxon>
        <taxon>Betaproteobacteria</taxon>
        <taxon>Burkholderiales</taxon>
        <taxon>Candidatus Ichthyocystis</taxon>
    </lineage>
</organism>
<feature type="region of interest" description="Disordered" evidence="1">
    <location>
        <begin position="134"/>
        <end position="168"/>
    </location>
</feature>
<feature type="region of interest" description="Disordered" evidence="1">
    <location>
        <begin position="555"/>
        <end position="660"/>
    </location>
</feature>